<feature type="domain" description="Flavodoxin-like fold" evidence="2">
    <location>
        <begin position="1"/>
        <end position="166"/>
    </location>
</feature>
<evidence type="ECO:0000313" key="4">
    <source>
        <dbReference type="Proteomes" id="UP000182769"/>
    </source>
</evidence>
<dbReference type="AlphaFoldDB" id="A0A0K6ISC2"/>
<dbReference type="STRING" id="1137284.GCA_001418205_03316"/>
<dbReference type="PANTHER" id="PTHR47307">
    <property type="entry name" value="GLUTATHIONE-REGULATED POTASSIUM-EFFLUX SYSTEM ANCILLARY PROTEIN KEFG"/>
    <property type="match status" value="1"/>
</dbReference>
<gene>
    <name evidence="3" type="ORF">Ga0061065_11445</name>
</gene>
<name>A0A0K6ISC2_9GAMM</name>
<organism evidence="3 4">
    <name type="scientific">Marinomonas fungiae</name>
    <dbReference type="NCBI Taxonomy" id="1137284"/>
    <lineage>
        <taxon>Bacteria</taxon>
        <taxon>Pseudomonadati</taxon>
        <taxon>Pseudomonadota</taxon>
        <taxon>Gammaproteobacteria</taxon>
        <taxon>Oceanospirillales</taxon>
        <taxon>Oceanospirillaceae</taxon>
        <taxon>Marinomonas</taxon>
    </lineage>
</organism>
<dbReference type="SUPFAM" id="SSF52218">
    <property type="entry name" value="Flavoproteins"/>
    <property type="match status" value="1"/>
</dbReference>
<proteinExistence type="predicted"/>
<dbReference type="InterPro" id="IPR046980">
    <property type="entry name" value="KefG/KefF"/>
</dbReference>
<dbReference type="GO" id="GO:0010181">
    <property type="term" value="F:FMN binding"/>
    <property type="evidence" value="ECO:0007669"/>
    <property type="project" value="TreeGrafter"/>
</dbReference>
<dbReference type="GO" id="GO:0009055">
    <property type="term" value="F:electron transfer activity"/>
    <property type="evidence" value="ECO:0007669"/>
    <property type="project" value="TreeGrafter"/>
</dbReference>
<keyword evidence="4" id="KW-1185">Reference proteome</keyword>
<evidence type="ECO:0000256" key="1">
    <source>
        <dbReference type="ARBA" id="ARBA00023002"/>
    </source>
</evidence>
<evidence type="ECO:0000259" key="2">
    <source>
        <dbReference type="Pfam" id="PF02525"/>
    </source>
</evidence>
<protein>
    <submittedName>
        <fullName evidence="3">Putative NADPH-quinone reductase (Modulator of drug activity B)</fullName>
    </submittedName>
</protein>
<reference evidence="4" key="1">
    <citation type="submission" date="2015-08" db="EMBL/GenBank/DDBJ databases">
        <authorList>
            <person name="Varghese N."/>
        </authorList>
    </citation>
    <scope>NUCLEOTIDE SEQUENCE [LARGE SCALE GENOMIC DNA]</scope>
    <source>
        <strain evidence="4">JCM 18476</strain>
    </source>
</reference>
<evidence type="ECO:0000313" key="3">
    <source>
        <dbReference type="EMBL" id="CUB06005.1"/>
    </source>
</evidence>
<dbReference type="InterPro" id="IPR003680">
    <property type="entry name" value="Flavodoxin_fold"/>
</dbReference>
<dbReference type="PANTHER" id="PTHR47307:SF1">
    <property type="entry name" value="GLUTATHIONE-REGULATED POTASSIUM-EFFLUX SYSTEM ANCILLARY PROTEIN KEFG"/>
    <property type="match status" value="1"/>
</dbReference>
<keyword evidence="1" id="KW-0560">Oxidoreductase</keyword>
<accession>A0A0K6ISC2</accession>
<dbReference type="EMBL" id="CYHG01000014">
    <property type="protein sequence ID" value="CUB06005.1"/>
    <property type="molecule type" value="Genomic_DNA"/>
</dbReference>
<dbReference type="GO" id="GO:0003955">
    <property type="term" value="F:NAD(P)H dehydrogenase (quinone) activity"/>
    <property type="evidence" value="ECO:0007669"/>
    <property type="project" value="TreeGrafter"/>
</dbReference>
<dbReference type="InterPro" id="IPR029039">
    <property type="entry name" value="Flavoprotein-like_sf"/>
</dbReference>
<dbReference type="RefSeq" id="WP_162265219.1">
    <property type="nucleotide sequence ID" value="NZ_CYHG01000014.1"/>
</dbReference>
<sequence>MKILNLVFHPDLTHSRNNQTWKSQFEASGKVATSRDLYSEYPDFQIDVKKEQALLLEHDRIVLQFPMYWYSMPPLLKKWLDDVFTHGFAYGVGGDKLRAKDLQLVVSVGGRQEFYTGFDIFTSVPDLLRPFQMTANLTQMNYLPPEYMFNSDAASEGIIQAFGERLVEVIDNPKRSDARQYLYESMDLASL</sequence>
<dbReference type="Proteomes" id="UP000182769">
    <property type="component" value="Unassembled WGS sequence"/>
</dbReference>
<dbReference type="Pfam" id="PF02525">
    <property type="entry name" value="Flavodoxin_2"/>
    <property type="match status" value="1"/>
</dbReference>
<dbReference type="Gene3D" id="3.40.50.360">
    <property type="match status" value="1"/>
</dbReference>